<reference evidence="1 2" key="1">
    <citation type="submission" date="2015-01" db="EMBL/GenBank/DDBJ databases">
        <title>Evolution of Trichinella species and genotypes.</title>
        <authorList>
            <person name="Korhonen P.K."/>
            <person name="Edoardo P."/>
            <person name="Giuseppe L.R."/>
            <person name="Gasser R.B."/>
        </authorList>
    </citation>
    <scope>NUCLEOTIDE SEQUENCE [LARGE SCALE GENOMIC DNA]</scope>
    <source>
        <strain evidence="1">ISS1980</strain>
    </source>
</reference>
<evidence type="ECO:0000313" key="2">
    <source>
        <dbReference type="Proteomes" id="UP000054843"/>
    </source>
</evidence>
<keyword evidence="2" id="KW-1185">Reference proteome</keyword>
<organism evidence="1 2">
    <name type="scientific">Trichinella papuae</name>
    <dbReference type="NCBI Taxonomy" id="268474"/>
    <lineage>
        <taxon>Eukaryota</taxon>
        <taxon>Metazoa</taxon>
        <taxon>Ecdysozoa</taxon>
        <taxon>Nematoda</taxon>
        <taxon>Enoplea</taxon>
        <taxon>Dorylaimia</taxon>
        <taxon>Trichinellida</taxon>
        <taxon>Trichinellidae</taxon>
        <taxon>Trichinella</taxon>
    </lineage>
</organism>
<dbReference type="EMBL" id="JYDO01000205">
    <property type="protein sequence ID" value="KRZ67210.1"/>
    <property type="molecule type" value="Genomic_DNA"/>
</dbReference>
<comment type="caution">
    <text evidence="1">The sequence shown here is derived from an EMBL/GenBank/DDBJ whole genome shotgun (WGS) entry which is preliminary data.</text>
</comment>
<accession>A0A0V1M6D9</accession>
<name>A0A0V1M6D9_9BILA</name>
<dbReference type="AlphaFoldDB" id="A0A0V1M6D9"/>
<gene>
    <name evidence="1" type="ORF">T10_961</name>
</gene>
<sequence>MIQIITKISEGNIWTNKAKNIAANQWKILLQSTYENRVLETEASPMNLTVTIFVPRAYIRLHLYVSLISIPRGWTICNKSRRTTNWSSDCQHYSNPTNELECQNSREFYVETKMDETVQLGTHQRLVCHACHDAAL</sequence>
<protein>
    <submittedName>
        <fullName evidence="1">Uncharacterized protein</fullName>
    </submittedName>
</protein>
<proteinExistence type="predicted"/>
<dbReference type="Proteomes" id="UP000054843">
    <property type="component" value="Unassembled WGS sequence"/>
</dbReference>
<evidence type="ECO:0000313" key="1">
    <source>
        <dbReference type="EMBL" id="KRZ67210.1"/>
    </source>
</evidence>